<feature type="compositionally biased region" description="Low complexity" evidence="1">
    <location>
        <begin position="8"/>
        <end position="21"/>
    </location>
</feature>
<feature type="region of interest" description="Disordered" evidence="1">
    <location>
        <begin position="1"/>
        <end position="21"/>
    </location>
</feature>
<accession>A0A6M3K9T8</accession>
<evidence type="ECO:0000313" key="2">
    <source>
        <dbReference type="EMBL" id="QJA62341.1"/>
    </source>
</evidence>
<evidence type="ECO:0000256" key="1">
    <source>
        <dbReference type="SAM" id="MobiDB-lite"/>
    </source>
</evidence>
<sequence>MKHERPTAEAGTEQQSQEAEEQFAAFLATERCPHCGGSCDIRWDWGGQQMVLGPQDFAYVEHRCFLICAHPRCPRNSQPIRELAFLYPRGWYVSRFWPTGGSHFRGPRPTGADPAKLGG</sequence>
<dbReference type="EMBL" id="MT142337">
    <property type="protein sequence ID" value="QJA78464.1"/>
    <property type="molecule type" value="Genomic_DNA"/>
</dbReference>
<proteinExistence type="predicted"/>
<organism evidence="3">
    <name type="scientific">viral metagenome</name>
    <dbReference type="NCBI Taxonomy" id="1070528"/>
    <lineage>
        <taxon>unclassified sequences</taxon>
        <taxon>metagenomes</taxon>
        <taxon>organismal metagenomes</taxon>
    </lineage>
</organism>
<dbReference type="AlphaFoldDB" id="A0A6M3K9T8"/>
<gene>
    <name evidence="3" type="ORF">MM415A01070_0031</name>
    <name evidence="2" type="ORF">MM415B00796_0016</name>
</gene>
<protein>
    <submittedName>
        <fullName evidence="3">Uncharacterized protein</fullName>
    </submittedName>
</protein>
<name>A0A6M3K9T8_9ZZZZ</name>
<dbReference type="EMBL" id="MT141468">
    <property type="protein sequence ID" value="QJA62341.1"/>
    <property type="molecule type" value="Genomic_DNA"/>
</dbReference>
<evidence type="ECO:0000313" key="3">
    <source>
        <dbReference type="EMBL" id="QJA78464.1"/>
    </source>
</evidence>
<feature type="region of interest" description="Disordered" evidence="1">
    <location>
        <begin position="100"/>
        <end position="119"/>
    </location>
</feature>
<reference evidence="3" key="1">
    <citation type="submission" date="2020-03" db="EMBL/GenBank/DDBJ databases">
        <title>The deep terrestrial virosphere.</title>
        <authorList>
            <person name="Holmfeldt K."/>
            <person name="Nilsson E."/>
            <person name="Simone D."/>
            <person name="Lopez-Fernandez M."/>
            <person name="Wu X."/>
            <person name="de Brujin I."/>
            <person name="Lundin D."/>
            <person name="Andersson A."/>
            <person name="Bertilsson S."/>
            <person name="Dopson M."/>
        </authorList>
    </citation>
    <scope>NUCLEOTIDE SEQUENCE</scope>
    <source>
        <strain evidence="3">MM415A01070</strain>
        <strain evidence="2">MM415B00796</strain>
    </source>
</reference>